<feature type="chain" id="PRO_5035795026" evidence="1">
    <location>
        <begin position="39"/>
        <end position="104"/>
    </location>
</feature>
<evidence type="ECO:0000313" key="2">
    <source>
        <dbReference type="EMBL" id="KAG2637512.1"/>
    </source>
</evidence>
<evidence type="ECO:0000313" key="3">
    <source>
        <dbReference type="Proteomes" id="UP000823388"/>
    </source>
</evidence>
<feature type="signal peptide" evidence="1">
    <location>
        <begin position="1"/>
        <end position="38"/>
    </location>
</feature>
<accession>A0A8T0VMS7</accession>
<proteinExistence type="predicted"/>
<keyword evidence="1" id="KW-0732">Signal</keyword>
<gene>
    <name evidence="2" type="ORF">PVAP13_2NG525003</name>
</gene>
<dbReference type="EMBL" id="CM029040">
    <property type="protein sequence ID" value="KAG2637512.1"/>
    <property type="molecule type" value="Genomic_DNA"/>
</dbReference>
<reference evidence="2 3" key="1">
    <citation type="submission" date="2020-05" db="EMBL/GenBank/DDBJ databases">
        <title>WGS assembly of Panicum virgatum.</title>
        <authorList>
            <person name="Lovell J.T."/>
            <person name="Jenkins J."/>
            <person name="Shu S."/>
            <person name="Juenger T.E."/>
            <person name="Schmutz J."/>
        </authorList>
    </citation>
    <scope>NUCLEOTIDE SEQUENCE [LARGE SCALE GENOMIC DNA]</scope>
    <source>
        <strain evidence="3">cv. AP13</strain>
    </source>
</reference>
<organism evidence="2 3">
    <name type="scientific">Panicum virgatum</name>
    <name type="common">Blackwell switchgrass</name>
    <dbReference type="NCBI Taxonomy" id="38727"/>
    <lineage>
        <taxon>Eukaryota</taxon>
        <taxon>Viridiplantae</taxon>
        <taxon>Streptophyta</taxon>
        <taxon>Embryophyta</taxon>
        <taxon>Tracheophyta</taxon>
        <taxon>Spermatophyta</taxon>
        <taxon>Magnoliopsida</taxon>
        <taxon>Liliopsida</taxon>
        <taxon>Poales</taxon>
        <taxon>Poaceae</taxon>
        <taxon>PACMAD clade</taxon>
        <taxon>Panicoideae</taxon>
        <taxon>Panicodae</taxon>
        <taxon>Paniceae</taxon>
        <taxon>Panicinae</taxon>
        <taxon>Panicum</taxon>
        <taxon>Panicum sect. Hiantes</taxon>
    </lineage>
</organism>
<dbReference type="Proteomes" id="UP000823388">
    <property type="component" value="Chromosome 2N"/>
</dbReference>
<evidence type="ECO:0000256" key="1">
    <source>
        <dbReference type="SAM" id="SignalP"/>
    </source>
</evidence>
<name>A0A8T0VMS7_PANVG</name>
<dbReference type="AlphaFoldDB" id="A0A8T0VMS7"/>
<protein>
    <submittedName>
        <fullName evidence="2">Uncharacterized protein</fullName>
    </submittedName>
</protein>
<sequence length="104" mass="11371">MPHTPLQNKSMRPPPPASNPFLFVFVLLELIGKHICRGSVNHSGGSAQSQYCGVEVLLIRGRLTLQQGEIFTSFCLSEIQTNYNAKSKEAATRPCGISQCSHQA</sequence>
<keyword evidence="3" id="KW-1185">Reference proteome</keyword>
<comment type="caution">
    <text evidence="2">The sequence shown here is derived from an EMBL/GenBank/DDBJ whole genome shotgun (WGS) entry which is preliminary data.</text>
</comment>